<organism evidence="2 3">
    <name type="scientific">Penicillium brasilianum</name>
    <dbReference type="NCBI Taxonomy" id="104259"/>
    <lineage>
        <taxon>Eukaryota</taxon>
        <taxon>Fungi</taxon>
        <taxon>Dikarya</taxon>
        <taxon>Ascomycota</taxon>
        <taxon>Pezizomycotina</taxon>
        <taxon>Eurotiomycetes</taxon>
        <taxon>Eurotiomycetidae</taxon>
        <taxon>Eurotiales</taxon>
        <taxon>Aspergillaceae</taxon>
        <taxon>Penicillium</taxon>
    </lineage>
</organism>
<evidence type="ECO:0000313" key="2">
    <source>
        <dbReference type="EMBL" id="CEJ61772.1"/>
    </source>
</evidence>
<keyword evidence="3" id="KW-1185">Reference proteome</keyword>
<accession>A0A0F7U348</accession>
<protein>
    <submittedName>
        <fullName evidence="2">Uncharacterized protein</fullName>
    </submittedName>
</protein>
<proteinExistence type="predicted"/>
<dbReference type="AlphaFoldDB" id="A0A0F7U348"/>
<name>A0A0F7U348_PENBI</name>
<dbReference type="EMBL" id="CDHK01000012">
    <property type="protein sequence ID" value="CEJ61772.1"/>
    <property type="molecule type" value="Genomic_DNA"/>
</dbReference>
<reference evidence="3" key="1">
    <citation type="journal article" date="2015" name="Genome Announc.">
        <title>Draft genome sequence of the fungus Penicillium brasilianum MG11.</title>
        <authorList>
            <person name="Horn F."/>
            <person name="Linde J."/>
            <person name="Mattern D.J."/>
            <person name="Walther G."/>
            <person name="Guthke R."/>
            <person name="Brakhage A.A."/>
            <person name="Valiante V."/>
        </authorList>
    </citation>
    <scope>NUCLEOTIDE SEQUENCE [LARGE SCALE GENOMIC DNA]</scope>
    <source>
        <strain evidence="3">MG11</strain>
    </source>
</reference>
<evidence type="ECO:0000313" key="3">
    <source>
        <dbReference type="Proteomes" id="UP000042958"/>
    </source>
</evidence>
<feature type="compositionally biased region" description="Basic and acidic residues" evidence="1">
    <location>
        <begin position="33"/>
        <end position="68"/>
    </location>
</feature>
<dbReference type="Proteomes" id="UP000042958">
    <property type="component" value="Unassembled WGS sequence"/>
</dbReference>
<feature type="compositionally biased region" description="Polar residues" evidence="1">
    <location>
        <begin position="1"/>
        <end position="11"/>
    </location>
</feature>
<gene>
    <name evidence="2" type="ORF">PMG11_10291</name>
</gene>
<sequence length="94" mass="11229">MSDKQTSQEPVHQQEGFFERILHRHHQNQDAQYQKEPDQDKSGKDEHDHDEHDKKKGESELDKMKDYLHEDEELEAEGRTYGGLIDDIYSYRSL</sequence>
<dbReference type="OrthoDB" id="4526540at2759"/>
<evidence type="ECO:0000256" key="1">
    <source>
        <dbReference type="SAM" id="MobiDB-lite"/>
    </source>
</evidence>
<feature type="region of interest" description="Disordered" evidence="1">
    <location>
        <begin position="1"/>
        <end position="80"/>
    </location>
</feature>